<dbReference type="GO" id="GO:0005634">
    <property type="term" value="C:nucleus"/>
    <property type="evidence" value="ECO:0007669"/>
    <property type="project" value="InterPro"/>
</dbReference>
<dbReference type="GO" id="GO:0072344">
    <property type="term" value="P:rescue of stalled ribosome"/>
    <property type="evidence" value="ECO:0007669"/>
    <property type="project" value="InterPro"/>
</dbReference>
<gene>
    <name evidence="3" type="ORF">H4R18_005033</name>
</gene>
<sequence length="418" mass="44335">MDGAHALSAAEQTWAAQQVAAIVGAPPEDAAPLAAFLAGIADANELQAQLLDMLGESPLALDFAAALIAKRFPAGGAESPAPPLPPRTAPAAQKSQRQLKRERQQELREQRQRQQRAAAAAQRTRTRCECQAAAHALLTNCLACGRIVCDAEGPGPCMFCGNDVESAEQQLQQHMRRQLQRAGAQPMGGAGAATGSSGLLWNDGESSAAAGAAPPPPDDEDRHMERAFRALGVARADADAAAARAAEAWVEAARRKERLLGFDRTAAQRTRLIDESADFDPDAVDKWMSAEERAAAEARQRERARVEQAREDRARRGVRVLHLDLGAGTASLSREPGAPPPPPPPPRDPQPLQPAQPAQPLPQLLRQPPPRFVADEVLGKKARGAGASGDPAGPAADPAAKQRQMLRVQSDEPVLQQA</sequence>
<keyword evidence="4" id="KW-1185">Reference proteome</keyword>
<dbReference type="PANTHER" id="PTHR12963">
    <property type="entry name" value="THYROID RECEPTOR INTERACTING PROTEIN RELATED"/>
    <property type="match status" value="1"/>
</dbReference>
<feature type="compositionally biased region" description="Basic and acidic residues" evidence="1">
    <location>
        <begin position="298"/>
        <end position="315"/>
    </location>
</feature>
<evidence type="ECO:0000259" key="2">
    <source>
        <dbReference type="Pfam" id="PF06221"/>
    </source>
</evidence>
<feature type="region of interest" description="Disordered" evidence="1">
    <location>
        <begin position="185"/>
        <end position="222"/>
    </location>
</feature>
<feature type="compositionally biased region" description="Low complexity" evidence="1">
    <location>
        <begin position="193"/>
        <end position="212"/>
    </location>
</feature>
<dbReference type="GO" id="GO:0180022">
    <property type="term" value="C:RQC-trigger complex"/>
    <property type="evidence" value="ECO:0007669"/>
    <property type="project" value="InterPro"/>
</dbReference>
<feature type="compositionally biased region" description="Low complexity" evidence="1">
    <location>
        <begin position="384"/>
        <end position="399"/>
    </location>
</feature>
<reference evidence="3" key="1">
    <citation type="submission" date="2022-07" db="EMBL/GenBank/DDBJ databases">
        <title>Phylogenomic reconstructions and comparative analyses of Kickxellomycotina fungi.</title>
        <authorList>
            <person name="Reynolds N.K."/>
            <person name="Stajich J.E."/>
            <person name="Barry K."/>
            <person name="Grigoriev I.V."/>
            <person name="Crous P."/>
            <person name="Smith M.E."/>
        </authorList>
    </citation>
    <scope>NUCLEOTIDE SEQUENCE</scope>
    <source>
        <strain evidence="3">NBRC 105414</strain>
    </source>
</reference>
<feature type="compositionally biased region" description="Basic and acidic residues" evidence="1">
    <location>
        <begin position="99"/>
        <end position="112"/>
    </location>
</feature>
<organism evidence="3 4">
    <name type="scientific">Coemansia javaensis</name>
    <dbReference type="NCBI Taxonomy" id="2761396"/>
    <lineage>
        <taxon>Eukaryota</taxon>
        <taxon>Fungi</taxon>
        <taxon>Fungi incertae sedis</taxon>
        <taxon>Zoopagomycota</taxon>
        <taxon>Kickxellomycotina</taxon>
        <taxon>Kickxellomycetes</taxon>
        <taxon>Kickxellales</taxon>
        <taxon>Kickxellaceae</taxon>
        <taxon>Coemansia</taxon>
    </lineage>
</organism>
<feature type="compositionally biased region" description="Pro residues" evidence="1">
    <location>
        <begin position="337"/>
        <end position="360"/>
    </location>
</feature>
<evidence type="ECO:0000313" key="3">
    <source>
        <dbReference type="EMBL" id="KAJ2777672.1"/>
    </source>
</evidence>
<dbReference type="AlphaFoldDB" id="A0A9W8H9X3"/>
<dbReference type="EMBL" id="JANBUL010000276">
    <property type="protein sequence ID" value="KAJ2777672.1"/>
    <property type="molecule type" value="Genomic_DNA"/>
</dbReference>
<dbReference type="Pfam" id="PF06221">
    <property type="entry name" value="zf-C2HC5"/>
    <property type="match status" value="1"/>
</dbReference>
<dbReference type="InterPro" id="IPR009349">
    <property type="entry name" value="TRIP4/RQT4_C2HC5_Znf"/>
</dbReference>
<dbReference type="OrthoDB" id="338816at2759"/>
<dbReference type="PANTHER" id="PTHR12963:SF4">
    <property type="entry name" value="ACTIVATING SIGNAL COINTEGRATOR 1"/>
    <property type="match status" value="1"/>
</dbReference>
<proteinExistence type="predicted"/>
<dbReference type="Proteomes" id="UP001140217">
    <property type="component" value="Unassembled WGS sequence"/>
</dbReference>
<feature type="region of interest" description="Disordered" evidence="1">
    <location>
        <begin position="76"/>
        <end position="118"/>
    </location>
</feature>
<comment type="caution">
    <text evidence="3">The sequence shown here is derived from an EMBL/GenBank/DDBJ whole genome shotgun (WGS) entry which is preliminary data.</text>
</comment>
<dbReference type="GO" id="GO:0008270">
    <property type="term" value="F:zinc ion binding"/>
    <property type="evidence" value="ECO:0007669"/>
    <property type="project" value="InterPro"/>
</dbReference>
<dbReference type="InterPro" id="IPR039128">
    <property type="entry name" value="TRIP4-like"/>
</dbReference>
<evidence type="ECO:0000256" key="1">
    <source>
        <dbReference type="SAM" id="MobiDB-lite"/>
    </source>
</evidence>
<protein>
    <recommendedName>
        <fullName evidence="2">TRIP4/RQT4 C2HC5-type zinc finger domain-containing protein</fullName>
    </recommendedName>
</protein>
<accession>A0A9W8H9X3</accession>
<dbReference type="GO" id="GO:0045893">
    <property type="term" value="P:positive regulation of DNA-templated transcription"/>
    <property type="evidence" value="ECO:0007669"/>
    <property type="project" value="TreeGrafter"/>
</dbReference>
<feature type="domain" description="TRIP4/RQT4 C2HC5-type zinc finger" evidence="2">
    <location>
        <begin position="126"/>
        <end position="171"/>
    </location>
</feature>
<feature type="region of interest" description="Disordered" evidence="1">
    <location>
        <begin position="298"/>
        <end position="418"/>
    </location>
</feature>
<evidence type="ECO:0000313" key="4">
    <source>
        <dbReference type="Proteomes" id="UP001140217"/>
    </source>
</evidence>
<name>A0A9W8H9X3_9FUNG</name>